<evidence type="ECO:0000256" key="5">
    <source>
        <dbReference type="ARBA" id="ARBA00022840"/>
    </source>
</evidence>
<dbReference type="Pfam" id="PF00005">
    <property type="entry name" value="ABC_tran"/>
    <property type="match status" value="1"/>
</dbReference>
<keyword evidence="3 9" id="KW-0812">Transmembrane</keyword>
<dbReference type="CDD" id="cd18565">
    <property type="entry name" value="ABC_6TM_exporter_like"/>
    <property type="match status" value="1"/>
</dbReference>
<feature type="transmembrane region" description="Helical" evidence="9">
    <location>
        <begin position="273"/>
        <end position="296"/>
    </location>
</feature>
<dbReference type="FunFam" id="3.40.50.300:FF:000287">
    <property type="entry name" value="Multidrug ABC transporter ATP-binding protein"/>
    <property type="match status" value="1"/>
</dbReference>
<dbReference type="Pfam" id="PF00664">
    <property type="entry name" value="ABC_membrane"/>
    <property type="match status" value="1"/>
</dbReference>
<dbReference type="RefSeq" id="WP_256309306.1">
    <property type="nucleotide sequence ID" value="NZ_JANHAW010000006.1"/>
</dbReference>
<evidence type="ECO:0000256" key="2">
    <source>
        <dbReference type="ARBA" id="ARBA00022448"/>
    </source>
</evidence>
<dbReference type="EMBL" id="JBHUDP010000015">
    <property type="protein sequence ID" value="MFD1687571.1"/>
    <property type="molecule type" value="Genomic_DNA"/>
</dbReference>
<protein>
    <submittedName>
        <fullName evidence="12">ABC transporter ATP-binding protein</fullName>
    </submittedName>
</protein>
<reference evidence="12 13" key="1">
    <citation type="journal article" date="2019" name="Int. J. Syst. Evol. Microbiol.">
        <title>The Global Catalogue of Microorganisms (GCM) 10K type strain sequencing project: providing services to taxonomists for standard genome sequencing and annotation.</title>
        <authorList>
            <consortium name="The Broad Institute Genomics Platform"/>
            <consortium name="The Broad Institute Genome Sequencing Center for Infectious Disease"/>
            <person name="Wu L."/>
            <person name="Ma J."/>
        </authorList>
    </citation>
    <scope>NUCLEOTIDE SEQUENCE [LARGE SCALE GENOMIC DNA]</scope>
    <source>
        <strain evidence="12 13">CGMCC 1.10387</strain>
    </source>
</reference>
<evidence type="ECO:0000259" key="11">
    <source>
        <dbReference type="PROSITE" id="PS50929"/>
    </source>
</evidence>
<dbReference type="PROSITE" id="PS50893">
    <property type="entry name" value="ABC_TRANSPORTER_2"/>
    <property type="match status" value="1"/>
</dbReference>
<evidence type="ECO:0000256" key="8">
    <source>
        <dbReference type="SAM" id="MobiDB-lite"/>
    </source>
</evidence>
<dbReference type="Proteomes" id="UP001597092">
    <property type="component" value="Unassembled WGS sequence"/>
</dbReference>
<dbReference type="InterPro" id="IPR036640">
    <property type="entry name" value="ABC1_TM_sf"/>
</dbReference>
<dbReference type="InterPro" id="IPR011527">
    <property type="entry name" value="ABC1_TM_dom"/>
</dbReference>
<organism evidence="12 13">
    <name type="scientific">Halobellus litoreus</name>
    <dbReference type="NCBI Taxonomy" id="755310"/>
    <lineage>
        <taxon>Archaea</taxon>
        <taxon>Methanobacteriati</taxon>
        <taxon>Methanobacteriota</taxon>
        <taxon>Stenosarchaea group</taxon>
        <taxon>Halobacteria</taxon>
        <taxon>Halobacteriales</taxon>
        <taxon>Haloferacaceae</taxon>
        <taxon>Halobellus</taxon>
    </lineage>
</organism>
<dbReference type="PANTHER" id="PTHR24221:SF654">
    <property type="entry name" value="ATP-BINDING CASSETTE SUB-FAMILY B MEMBER 6"/>
    <property type="match status" value="1"/>
</dbReference>
<dbReference type="SUPFAM" id="SSF52540">
    <property type="entry name" value="P-loop containing nucleoside triphosphate hydrolases"/>
    <property type="match status" value="1"/>
</dbReference>
<keyword evidence="4" id="KW-0547">Nucleotide-binding</keyword>
<feature type="transmembrane region" description="Helical" evidence="9">
    <location>
        <begin position="41"/>
        <end position="63"/>
    </location>
</feature>
<dbReference type="GO" id="GO:0005524">
    <property type="term" value="F:ATP binding"/>
    <property type="evidence" value="ECO:0007669"/>
    <property type="project" value="UniProtKB-KW"/>
</dbReference>
<dbReference type="PROSITE" id="PS00211">
    <property type="entry name" value="ABC_TRANSPORTER_1"/>
    <property type="match status" value="1"/>
</dbReference>
<feature type="transmembrane region" description="Helical" evidence="9">
    <location>
        <begin position="191"/>
        <end position="211"/>
    </location>
</feature>
<comment type="subcellular location">
    <subcellularLocation>
        <location evidence="1">Membrane</location>
        <topology evidence="1">Multi-pass membrane protein</topology>
    </subcellularLocation>
</comment>
<dbReference type="Gene3D" id="1.20.1560.10">
    <property type="entry name" value="ABC transporter type 1, transmembrane domain"/>
    <property type="match status" value="1"/>
</dbReference>
<feature type="region of interest" description="Disordered" evidence="8">
    <location>
        <begin position="623"/>
        <end position="642"/>
    </location>
</feature>
<keyword evidence="7 9" id="KW-0472">Membrane</keyword>
<dbReference type="PROSITE" id="PS50929">
    <property type="entry name" value="ABC_TM1F"/>
    <property type="match status" value="1"/>
</dbReference>
<accession>A0ABD6DZ92</accession>
<dbReference type="Gene3D" id="3.40.50.300">
    <property type="entry name" value="P-loop containing nucleotide triphosphate hydrolases"/>
    <property type="match status" value="1"/>
</dbReference>
<evidence type="ECO:0000259" key="10">
    <source>
        <dbReference type="PROSITE" id="PS50893"/>
    </source>
</evidence>
<feature type="transmembrane region" description="Helical" evidence="9">
    <location>
        <begin position="167"/>
        <end position="185"/>
    </location>
</feature>
<dbReference type="InterPro" id="IPR017871">
    <property type="entry name" value="ABC_transporter-like_CS"/>
</dbReference>
<dbReference type="SUPFAM" id="SSF90123">
    <property type="entry name" value="ABC transporter transmembrane region"/>
    <property type="match status" value="1"/>
</dbReference>
<sequence>MASDAGEDLAPAATRNPVWELYGRYGRGNLRFALLGAGNTIIGRALGLIPAFVIGLAVDAIFLDQRPYRLPGVPSAWIPASPAEQLWFSIGLLLAATLLGAVASWFEDWGWSVFAQRIQHELRVDAYARMQRLDLAYFTGQRTGELMSILNNDVNALETFLEDGLSSIFWITATFTGIGAILVSLNLPLALVTLLPIPFLAVFTLVFTRVIEPRYLQIRGEISDLNARFENNISGIEAIKTERAEAYEEARVEAASRDYLGANLAAVRVQITYFPGLTIIAGVGFAITFLAGGLWVLTGPPFGLTAALTPGAFVTFVIYAQQYLWPIVQFGSVVDDYERAKAAGTRVARLLRLDPAIRDAADADPLSVVDGRVEYDAVSFGYGDDEIISDVSFTAAGGETVGIVGPTGAGKSTLLKLLPRLYDVDAGSIRIDGRDVRTVRLDGLRRAIGYVSQEPTLFYGSVAENIRYGSFDASDDEMREAARRARAHEFIEALPDGYDTLVGERGVKLSGGQRQRLALARTILKDPEILVLDEATSHVDTETEALIQQSLAEFARDRTTFVIAHRLSTVRRADRILVLDDGRLVERGTHEELLAADGLYANFWRVQAGDIESLPQEFLDRARRRQDAVRQRDEDDSDRRPY</sequence>
<keyword evidence="6 9" id="KW-1133">Transmembrane helix</keyword>
<evidence type="ECO:0000256" key="6">
    <source>
        <dbReference type="ARBA" id="ARBA00022989"/>
    </source>
</evidence>
<evidence type="ECO:0000313" key="12">
    <source>
        <dbReference type="EMBL" id="MFD1687571.1"/>
    </source>
</evidence>
<gene>
    <name evidence="12" type="ORF">ACFSAS_18465</name>
</gene>
<evidence type="ECO:0000313" key="13">
    <source>
        <dbReference type="Proteomes" id="UP001597092"/>
    </source>
</evidence>
<keyword evidence="5 12" id="KW-0067">ATP-binding</keyword>
<keyword evidence="13" id="KW-1185">Reference proteome</keyword>
<feature type="transmembrane region" description="Helical" evidence="9">
    <location>
        <begin position="86"/>
        <end position="106"/>
    </location>
</feature>
<feature type="transmembrane region" description="Helical" evidence="9">
    <location>
        <begin position="302"/>
        <end position="320"/>
    </location>
</feature>
<feature type="domain" description="ABC transmembrane type-1" evidence="11">
    <location>
        <begin position="40"/>
        <end position="339"/>
    </location>
</feature>
<feature type="domain" description="ABC transporter" evidence="10">
    <location>
        <begin position="373"/>
        <end position="606"/>
    </location>
</feature>
<keyword evidence="2" id="KW-0813">Transport</keyword>
<dbReference type="AlphaFoldDB" id="A0ABD6DZ92"/>
<comment type="caution">
    <text evidence="12">The sequence shown here is derived from an EMBL/GenBank/DDBJ whole genome shotgun (WGS) entry which is preliminary data.</text>
</comment>
<dbReference type="InterPro" id="IPR003593">
    <property type="entry name" value="AAA+_ATPase"/>
</dbReference>
<dbReference type="SMART" id="SM00382">
    <property type="entry name" value="AAA"/>
    <property type="match status" value="1"/>
</dbReference>
<dbReference type="PANTHER" id="PTHR24221">
    <property type="entry name" value="ATP-BINDING CASSETTE SUB-FAMILY B"/>
    <property type="match status" value="1"/>
</dbReference>
<evidence type="ECO:0000256" key="9">
    <source>
        <dbReference type="SAM" id="Phobius"/>
    </source>
</evidence>
<name>A0ABD6DZ92_9EURY</name>
<evidence type="ECO:0000256" key="7">
    <source>
        <dbReference type="ARBA" id="ARBA00023136"/>
    </source>
</evidence>
<dbReference type="InterPro" id="IPR039421">
    <property type="entry name" value="Type_1_exporter"/>
</dbReference>
<evidence type="ECO:0000256" key="1">
    <source>
        <dbReference type="ARBA" id="ARBA00004141"/>
    </source>
</evidence>
<dbReference type="GO" id="GO:0016020">
    <property type="term" value="C:membrane"/>
    <property type="evidence" value="ECO:0007669"/>
    <property type="project" value="UniProtKB-SubCell"/>
</dbReference>
<dbReference type="InterPro" id="IPR003439">
    <property type="entry name" value="ABC_transporter-like_ATP-bd"/>
</dbReference>
<dbReference type="InterPro" id="IPR027417">
    <property type="entry name" value="P-loop_NTPase"/>
</dbReference>
<proteinExistence type="predicted"/>
<evidence type="ECO:0000256" key="3">
    <source>
        <dbReference type="ARBA" id="ARBA00022692"/>
    </source>
</evidence>
<evidence type="ECO:0000256" key="4">
    <source>
        <dbReference type="ARBA" id="ARBA00022741"/>
    </source>
</evidence>